<evidence type="ECO:0000256" key="6">
    <source>
        <dbReference type="ARBA" id="ARBA00023125"/>
    </source>
</evidence>
<dbReference type="PANTHER" id="PTHR13604">
    <property type="entry name" value="DC12-RELATED"/>
    <property type="match status" value="1"/>
</dbReference>
<evidence type="ECO:0000313" key="9">
    <source>
        <dbReference type="EMBL" id="MBP2317331.1"/>
    </source>
</evidence>
<gene>
    <name evidence="9" type="ORF">JOF45_000350</name>
</gene>
<evidence type="ECO:0000256" key="3">
    <source>
        <dbReference type="ARBA" id="ARBA00022763"/>
    </source>
</evidence>
<dbReference type="InterPro" id="IPR036590">
    <property type="entry name" value="SRAP-like"/>
</dbReference>
<keyword evidence="4 8" id="KW-0378">Hydrolase</keyword>
<dbReference type="EC" id="3.4.-.-" evidence="8"/>
<dbReference type="RefSeq" id="WP_210047515.1">
    <property type="nucleotide sequence ID" value="NZ_JAGINX010000001.1"/>
</dbReference>
<dbReference type="InterPro" id="IPR003738">
    <property type="entry name" value="SRAP"/>
</dbReference>
<evidence type="ECO:0000256" key="7">
    <source>
        <dbReference type="ARBA" id="ARBA00023239"/>
    </source>
</evidence>
<dbReference type="EMBL" id="JAGINX010000001">
    <property type="protein sequence ID" value="MBP2317331.1"/>
    <property type="molecule type" value="Genomic_DNA"/>
</dbReference>
<protein>
    <recommendedName>
        <fullName evidence="8">Abasic site processing protein</fullName>
        <ecNumber evidence="8">3.4.-.-</ecNumber>
    </recommendedName>
</protein>
<evidence type="ECO:0000256" key="8">
    <source>
        <dbReference type="RuleBase" id="RU364100"/>
    </source>
</evidence>
<evidence type="ECO:0000256" key="2">
    <source>
        <dbReference type="ARBA" id="ARBA00022670"/>
    </source>
</evidence>
<proteinExistence type="inferred from homology"/>
<comment type="caution">
    <text evidence="9">The sequence shown here is derived from an EMBL/GenBank/DDBJ whole genome shotgun (WGS) entry which is preliminary data.</text>
</comment>
<dbReference type="Gene3D" id="3.90.1680.10">
    <property type="entry name" value="SOS response associated peptidase-like"/>
    <property type="match status" value="1"/>
</dbReference>
<keyword evidence="3" id="KW-0227">DNA damage</keyword>
<evidence type="ECO:0000256" key="5">
    <source>
        <dbReference type="ARBA" id="ARBA00023124"/>
    </source>
</evidence>
<keyword evidence="7" id="KW-0456">Lyase</keyword>
<dbReference type="Proteomes" id="UP001519331">
    <property type="component" value="Unassembled WGS sequence"/>
</dbReference>
<keyword evidence="5" id="KW-0190">Covalent protein-DNA linkage</keyword>
<organism evidence="9 10">
    <name type="scientific">Nesterenkonia lacusekhoensis</name>
    <dbReference type="NCBI Taxonomy" id="150832"/>
    <lineage>
        <taxon>Bacteria</taxon>
        <taxon>Bacillati</taxon>
        <taxon>Actinomycetota</taxon>
        <taxon>Actinomycetes</taxon>
        <taxon>Micrococcales</taxon>
        <taxon>Micrococcaceae</taxon>
        <taxon>Nesterenkonia</taxon>
    </lineage>
</organism>
<evidence type="ECO:0000313" key="10">
    <source>
        <dbReference type="Proteomes" id="UP001519331"/>
    </source>
</evidence>
<dbReference type="Pfam" id="PF02586">
    <property type="entry name" value="SRAP"/>
    <property type="match status" value="1"/>
</dbReference>
<keyword evidence="6" id="KW-0238">DNA-binding</keyword>
<evidence type="ECO:0000256" key="4">
    <source>
        <dbReference type="ARBA" id="ARBA00022801"/>
    </source>
</evidence>
<name>A0ABS4SYQ4_9MICC</name>
<dbReference type="PANTHER" id="PTHR13604:SF0">
    <property type="entry name" value="ABASIC SITE PROCESSING PROTEIN HMCES"/>
    <property type="match status" value="1"/>
</dbReference>
<evidence type="ECO:0000256" key="1">
    <source>
        <dbReference type="ARBA" id="ARBA00008136"/>
    </source>
</evidence>
<keyword evidence="10" id="KW-1185">Reference proteome</keyword>
<dbReference type="SUPFAM" id="SSF143081">
    <property type="entry name" value="BB1717-like"/>
    <property type="match status" value="1"/>
</dbReference>
<accession>A0ABS4SYQ4</accession>
<sequence>MCGRYVQSKAAGQLSLDLRAGFGDGLQETISWNIAPTAAVPILVDRPDGDRAHRELHTARWGLLPIWAKDKAQSARAFNARSETVADKPTFRSAVRSKRCAVPADAYYEWHASGGSKQPYAVRRADGASHLFAGLYEWWRPQDAEAHDPWVLSCTILTGPSPDHGHDGVLGELAWLHDRMPLPLSEETLEEWLAPGKLTKPDAEHLVNRVRSEALHVASGWEVYPVSRAVGNVRNDNAELLQPVSA</sequence>
<comment type="similarity">
    <text evidence="1 8">Belongs to the SOS response-associated peptidase family.</text>
</comment>
<keyword evidence="2 8" id="KW-0645">Protease</keyword>
<reference evidence="9 10" key="1">
    <citation type="submission" date="2021-03" db="EMBL/GenBank/DDBJ databases">
        <title>Sequencing the genomes of 1000 actinobacteria strains.</title>
        <authorList>
            <person name="Klenk H.-P."/>
        </authorList>
    </citation>
    <scope>NUCLEOTIDE SEQUENCE [LARGE SCALE GENOMIC DNA]</scope>
    <source>
        <strain evidence="9 10">DSM 12544</strain>
    </source>
</reference>